<evidence type="ECO:0000313" key="1">
    <source>
        <dbReference type="EMBL" id="CAR14584.1"/>
    </source>
</evidence>
<name>B7NCT4_ECOLU</name>
<organism evidence="1 2">
    <name type="scientific">Escherichia coli O17:K52:H18 (strain UMN026 / ExPEC)</name>
    <dbReference type="NCBI Taxonomy" id="585056"/>
    <lineage>
        <taxon>Bacteria</taxon>
        <taxon>Pseudomonadati</taxon>
        <taxon>Pseudomonadota</taxon>
        <taxon>Gammaproteobacteria</taxon>
        <taxon>Enterobacterales</taxon>
        <taxon>Enterobacteriaceae</taxon>
        <taxon>Escherichia</taxon>
    </lineage>
</organism>
<gene>
    <name evidence="1" type="ordered locus">ECUMN_3426</name>
</gene>
<accession>B7NCT4</accession>
<proteinExistence type="predicted"/>
<dbReference type="Proteomes" id="UP000007097">
    <property type="component" value="Chromosome"/>
</dbReference>
<reference evidence="2" key="1">
    <citation type="journal article" date="2009" name="PLoS Genet.">
        <title>Organised genome dynamics in the Escherichia coli species results in highly diverse adaptive paths.</title>
        <authorList>
            <person name="Touchon M."/>
            <person name="Hoede C."/>
            <person name="Tenaillon O."/>
            <person name="Barbe V."/>
            <person name="Baeriswyl S."/>
            <person name="Bidet P."/>
            <person name="Bingen E."/>
            <person name="Bonacorsi S."/>
            <person name="Bouchier C."/>
            <person name="Bouvet O."/>
            <person name="Calteau A."/>
            <person name="Chiapello H."/>
            <person name="Clermont O."/>
            <person name="Cruveiller S."/>
            <person name="Danchin A."/>
            <person name="Diard M."/>
            <person name="Dossat C."/>
            <person name="Karoui M.E."/>
            <person name="Frapy E."/>
            <person name="Garry L."/>
            <person name="Ghigo J.M."/>
            <person name="Gilles A.M."/>
            <person name="Johnson J."/>
            <person name="Le Bouguenec C."/>
            <person name="Lescat M."/>
            <person name="Mangenot S."/>
            <person name="Martinez-Jehanne V."/>
            <person name="Matic I."/>
            <person name="Nassif X."/>
            <person name="Oztas S."/>
            <person name="Petit M.A."/>
            <person name="Pichon C."/>
            <person name="Rouy Z."/>
            <person name="Ruf C.S."/>
            <person name="Schneider D."/>
            <person name="Tourret J."/>
            <person name="Vacherie B."/>
            <person name="Vallenet D."/>
            <person name="Medigue C."/>
            <person name="Rocha E.P.C."/>
            <person name="Denamur E."/>
        </authorList>
    </citation>
    <scope>NUCLEOTIDE SEQUENCE [LARGE SCALE GENOMIC DNA]</scope>
    <source>
        <strain evidence="2">UMN026 / ExPEC</strain>
    </source>
</reference>
<dbReference type="EMBL" id="CU928163">
    <property type="protein sequence ID" value="CAR14584.1"/>
    <property type="molecule type" value="Genomic_DNA"/>
</dbReference>
<evidence type="ECO:0000313" key="2">
    <source>
        <dbReference type="Proteomes" id="UP000007097"/>
    </source>
</evidence>
<dbReference type="AlphaFoldDB" id="B7NCT4"/>
<sequence>MVSVPDSIAANCSYPIILRVDNYPEFLFLALAE</sequence>
<dbReference type="HOGENOM" id="CLU_3381642_0_0_6"/>
<dbReference type="KEGG" id="eum:ECUMN_3426"/>
<protein>
    <submittedName>
        <fullName evidence="1">Integrase core domain protein</fullName>
    </submittedName>
</protein>